<evidence type="ECO:0000256" key="6">
    <source>
        <dbReference type="ARBA" id="ARBA00022822"/>
    </source>
</evidence>
<dbReference type="PANTHER" id="PTHR42894">
    <property type="entry name" value="N-(5'-PHOSPHORIBOSYL)ANTHRANILATE ISOMERASE"/>
    <property type="match status" value="1"/>
</dbReference>
<sequence>MTSAPISPVRIKICGLTRPQDAEHAEQQGASYLGVILAGGPRLLTVDAARSVLGPRRQGVQRVAVFGDQSAEEIVSIADALDLDVMQLHGHASTNGRSYVEMVAWLRDTTGRTVWPVLRVAGQELPKDAAALAQTAGALVLDAHVVGQLGGTGVALDWSGLRASVMALRQATPVQLVLAGGLRPENVAAAIGLLSPQVVDVSSGVEVAPGVKDPERVQQFVMAARGAVETQA</sequence>
<keyword evidence="5 9" id="KW-0028">Amino-acid biosynthesis</keyword>
<keyword evidence="8 9" id="KW-0413">Isomerase</keyword>
<gene>
    <name evidence="9 11" type="primary">trpF</name>
    <name evidence="11" type="ordered locus">GAU_1724</name>
</gene>
<dbReference type="RefSeq" id="WP_012683213.1">
    <property type="nucleotide sequence ID" value="NC_012489.1"/>
</dbReference>
<dbReference type="AlphaFoldDB" id="C1A3U1"/>
<dbReference type="HOGENOM" id="CLU_076364_1_1_0"/>
<dbReference type="OrthoDB" id="9796196at2"/>
<dbReference type="Pfam" id="PF00697">
    <property type="entry name" value="PRAI"/>
    <property type="match status" value="1"/>
</dbReference>
<keyword evidence="12" id="KW-1185">Reference proteome</keyword>
<comment type="pathway">
    <text evidence="2 9">Amino-acid biosynthesis; L-tryptophan biosynthesis; L-tryptophan from chorismate: step 3/5.</text>
</comment>
<evidence type="ECO:0000259" key="10">
    <source>
        <dbReference type="Pfam" id="PF00697"/>
    </source>
</evidence>
<dbReference type="InterPro" id="IPR013785">
    <property type="entry name" value="Aldolase_TIM"/>
</dbReference>
<evidence type="ECO:0000313" key="11">
    <source>
        <dbReference type="EMBL" id="BAH38766.1"/>
    </source>
</evidence>
<keyword evidence="7 9" id="KW-0057">Aromatic amino acid biosynthesis</keyword>
<dbReference type="eggNOG" id="COG0135">
    <property type="taxonomic scope" value="Bacteria"/>
</dbReference>
<comment type="similarity">
    <text evidence="9">Belongs to the TrpF family.</text>
</comment>
<feature type="domain" description="N-(5'phosphoribosyl) anthranilate isomerase (PRAI)" evidence="10">
    <location>
        <begin position="11"/>
        <end position="221"/>
    </location>
</feature>
<dbReference type="KEGG" id="gau:GAU_1724"/>
<dbReference type="InterPro" id="IPR044643">
    <property type="entry name" value="TrpF_fam"/>
</dbReference>
<organism evidence="11 12">
    <name type="scientific">Gemmatimonas aurantiaca (strain DSM 14586 / JCM 11422 / NBRC 100505 / T-27)</name>
    <dbReference type="NCBI Taxonomy" id="379066"/>
    <lineage>
        <taxon>Bacteria</taxon>
        <taxon>Pseudomonadati</taxon>
        <taxon>Gemmatimonadota</taxon>
        <taxon>Gemmatimonadia</taxon>
        <taxon>Gemmatimonadales</taxon>
        <taxon>Gemmatimonadaceae</taxon>
        <taxon>Gemmatimonas</taxon>
    </lineage>
</organism>
<comment type="catalytic activity">
    <reaction evidence="1 9">
        <text>N-(5-phospho-beta-D-ribosyl)anthranilate = 1-(2-carboxyphenylamino)-1-deoxy-D-ribulose 5-phosphate</text>
        <dbReference type="Rhea" id="RHEA:21540"/>
        <dbReference type="ChEBI" id="CHEBI:18277"/>
        <dbReference type="ChEBI" id="CHEBI:58613"/>
        <dbReference type="EC" id="5.3.1.24"/>
    </reaction>
</comment>
<dbReference type="GO" id="GO:0000162">
    <property type="term" value="P:L-tryptophan biosynthetic process"/>
    <property type="evidence" value="ECO:0007669"/>
    <property type="project" value="UniProtKB-UniRule"/>
</dbReference>
<dbReference type="UniPathway" id="UPA00035">
    <property type="reaction ID" value="UER00042"/>
</dbReference>
<dbReference type="EMBL" id="AP009153">
    <property type="protein sequence ID" value="BAH38766.1"/>
    <property type="molecule type" value="Genomic_DNA"/>
</dbReference>
<evidence type="ECO:0000256" key="1">
    <source>
        <dbReference type="ARBA" id="ARBA00001164"/>
    </source>
</evidence>
<evidence type="ECO:0000256" key="5">
    <source>
        <dbReference type="ARBA" id="ARBA00022605"/>
    </source>
</evidence>
<evidence type="ECO:0000256" key="8">
    <source>
        <dbReference type="ARBA" id="ARBA00023235"/>
    </source>
</evidence>
<dbReference type="InterPro" id="IPR011060">
    <property type="entry name" value="RibuloseP-bd_barrel"/>
</dbReference>
<dbReference type="EC" id="5.3.1.24" evidence="3 9"/>
<reference evidence="12" key="1">
    <citation type="submission" date="2006-03" db="EMBL/GenBank/DDBJ databases">
        <title>Complete genome sequence of Gemmatimonas aurantiaca T-27 that represents a novel phylum Gemmatimonadetes.</title>
        <authorList>
            <person name="Takasaki K."/>
            <person name="Ichikawa N."/>
            <person name="Miura H."/>
            <person name="Matsushita S."/>
            <person name="Watanabe Y."/>
            <person name="Oguchi A."/>
            <person name="Ankai A."/>
            <person name="Yashiro I."/>
            <person name="Takahashi M."/>
            <person name="Terui Y."/>
            <person name="Fukui S."/>
            <person name="Yokoyama H."/>
            <person name="Tanikawa S."/>
            <person name="Hanada S."/>
            <person name="Kamagata Y."/>
            <person name="Fujita N."/>
        </authorList>
    </citation>
    <scope>NUCLEOTIDE SEQUENCE [LARGE SCALE GENOMIC DNA]</scope>
    <source>
        <strain evidence="12">T-27 / DSM 14586 / JCM 11422 / NBRC 100505</strain>
    </source>
</reference>
<dbReference type="STRING" id="379066.GAU_1724"/>
<dbReference type="CDD" id="cd00405">
    <property type="entry name" value="PRAI"/>
    <property type="match status" value="1"/>
</dbReference>
<keyword evidence="6 9" id="KW-0822">Tryptophan biosynthesis</keyword>
<dbReference type="HAMAP" id="MF_00135">
    <property type="entry name" value="PRAI"/>
    <property type="match status" value="1"/>
</dbReference>
<name>C1A3U1_GEMAT</name>
<evidence type="ECO:0000313" key="12">
    <source>
        <dbReference type="Proteomes" id="UP000002209"/>
    </source>
</evidence>
<dbReference type="GO" id="GO:0004640">
    <property type="term" value="F:phosphoribosylanthranilate isomerase activity"/>
    <property type="evidence" value="ECO:0007669"/>
    <property type="project" value="UniProtKB-UniRule"/>
</dbReference>
<dbReference type="Gene3D" id="3.20.20.70">
    <property type="entry name" value="Aldolase class I"/>
    <property type="match status" value="1"/>
</dbReference>
<accession>C1A3U1</accession>
<protein>
    <recommendedName>
        <fullName evidence="4 9">N-(5'-phosphoribosyl)anthranilate isomerase</fullName>
        <shortName evidence="9">PRAI</shortName>
        <ecNumber evidence="3 9">5.3.1.24</ecNumber>
    </recommendedName>
</protein>
<evidence type="ECO:0000256" key="7">
    <source>
        <dbReference type="ARBA" id="ARBA00023141"/>
    </source>
</evidence>
<evidence type="ECO:0000256" key="2">
    <source>
        <dbReference type="ARBA" id="ARBA00004664"/>
    </source>
</evidence>
<evidence type="ECO:0000256" key="9">
    <source>
        <dbReference type="HAMAP-Rule" id="MF_00135"/>
    </source>
</evidence>
<dbReference type="Proteomes" id="UP000002209">
    <property type="component" value="Chromosome"/>
</dbReference>
<evidence type="ECO:0000256" key="4">
    <source>
        <dbReference type="ARBA" id="ARBA00022272"/>
    </source>
</evidence>
<dbReference type="InterPro" id="IPR001240">
    <property type="entry name" value="PRAI_dom"/>
</dbReference>
<dbReference type="SUPFAM" id="SSF51366">
    <property type="entry name" value="Ribulose-phoshate binding barrel"/>
    <property type="match status" value="1"/>
</dbReference>
<dbReference type="PANTHER" id="PTHR42894:SF1">
    <property type="entry name" value="N-(5'-PHOSPHORIBOSYL)ANTHRANILATE ISOMERASE"/>
    <property type="match status" value="1"/>
</dbReference>
<evidence type="ECO:0000256" key="3">
    <source>
        <dbReference type="ARBA" id="ARBA00012572"/>
    </source>
</evidence>
<proteinExistence type="inferred from homology"/>